<protein>
    <submittedName>
        <fullName evidence="1">Uncharacterized protein</fullName>
    </submittedName>
</protein>
<dbReference type="EMBL" id="AOPZ01000010">
    <property type="protein sequence ID" value="EPH46645.1"/>
    <property type="molecule type" value="Genomic_DNA"/>
</dbReference>
<dbReference type="Proteomes" id="UP000014629">
    <property type="component" value="Unassembled WGS sequence"/>
</dbReference>
<keyword evidence="2" id="KW-1185">Reference proteome</keyword>
<sequence>MGSVSTPTQLLGWAWPLVTIKVVPGWLPLANLTA</sequence>
<reference evidence="1 2" key="1">
    <citation type="submission" date="2013-02" db="EMBL/GenBank/DDBJ databases">
        <title>Draft Genome Sequence of Streptomyces aurantiacus, Which Produces Setomimycin.</title>
        <authorList>
            <person name="Gruening B.A."/>
            <person name="Praeg A."/>
            <person name="Erxleben A."/>
            <person name="Guenther S."/>
            <person name="Mueller M."/>
        </authorList>
    </citation>
    <scope>NUCLEOTIDE SEQUENCE [LARGE SCALE GENOMIC DNA]</scope>
    <source>
        <strain evidence="1 2">JA 4570</strain>
    </source>
</reference>
<proteinExistence type="predicted"/>
<comment type="caution">
    <text evidence="1">The sequence shown here is derived from an EMBL/GenBank/DDBJ whole genome shotgun (WGS) entry which is preliminary data.</text>
</comment>
<gene>
    <name evidence="1" type="ORF">STRAU_0309</name>
</gene>
<organism evidence="1 2">
    <name type="scientific">Streptomyces aurantiacus JA 4570</name>
    <dbReference type="NCBI Taxonomy" id="1286094"/>
    <lineage>
        <taxon>Bacteria</taxon>
        <taxon>Bacillati</taxon>
        <taxon>Actinomycetota</taxon>
        <taxon>Actinomycetes</taxon>
        <taxon>Kitasatosporales</taxon>
        <taxon>Streptomycetaceae</taxon>
        <taxon>Streptomyces</taxon>
        <taxon>Streptomyces aurantiacus group</taxon>
    </lineage>
</organism>
<evidence type="ECO:0000313" key="1">
    <source>
        <dbReference type="EMBL" id="EPH46645.1"/>
    </source>
</evidence>
<accession>S4A7B0</accession>
<name>S4A7B0_9ACTN</name>
<evidence type="ECO:0000313" key="2">
    <source>
        <dbReference type="Proteomes" id="UP000014629"/>
    </source>
</evidence>
<dbReference type="AlphaFoldDB" id="S4A7B0"/>